<evidence type="ECO:0000313" key="3">
    <source>
        <dbReference type="Proteomes" id="UP001447188"/>
    </source>
</evidence>
<organism evidence="2 3">
    <name type="scientific">Discina gigas</name>
    <dbReference type="NCBI Taxonomy" id="1032678"/>
    <lineage>
        <taxon>Eukaryota</taxon>
        <taxon>Fungi</taxon>
        <taxon>Dikarya</taxon>
        <taxon>Ascomycota</taxon>
        <taxon>Pezizomycotina</taxon>
        <taxon>Pezizomycetes</taxon>
        <taxon>Pezizales</taxon>
        <taxon>Discinaceae</taxon>
        <taxon>Discina</taxon>
    </lineage>
</organism>
<comment type="caution">
    <text evidence="2">The sequence shown here is derived from an EMBL/GenBank/DDBJ whole genome shotgun (WGS) entry which is preliminary data.</text>
</comment>
<protein>
    <recommendedName>
        <fullName evidence="1">HNH nuclease domain-containing protein</fullName>
    </recommendedName>
</protein>
<evidence type="ECO:0000259" key="1">
    <source>
        <dbReference type="Pfam" id="PF13391"/>
    </source>
</evidence>
<proteinExistence type="predicted"/>
<sequence length="154" mass="17362">MLDIVLIATTPIRVSAKDTERVISTADTRLDAGDYTVSCKGEIHHSNEPWVHRIISRNVSSPSDAFRTGIRSRDGKCVISGIVNRNAPYRWTSWEAAHIFPPEKGRSPWVDSLENGVLLRSEIHQLFNQYLVSVNPDMGDFSILQIHTVYPISF</sequence>
<dbReference type="Proteomes" id="UP001447188">
    <property type="component" value="Unassembled WGS sequence"/>
</dbReference>
<accession>A0ABR3GXF1</accession>
<feature type="domain" description="HNH nuclease" evidence="1">
    <location>
        <begin position="77"/>
        <end position="135"/>
    </location>
</feature>
<dbReference type="EMBL" id="JBBBZM010000002">
    <property type="protein sequence ID" value="KAL0640554.1"/>
    <property type="molecule type" value="Genomic_DNA"/>
</dbReference>
<dbReference type="Pfam" id="PF13391">
    <property type="entry name" value="HNH_2"/>
    <property type="match status" value="1"/>
</dbReference>
<name>A0ABR3GXF1_9PEZI</name>
<dbReference type="InterPro" id="IPR003615">
    <property type="entry name" value="HNH_nuc"/>
</dbReference>
<gene>
    <name evidence="2" type="ORF">Q9L58_000218</name>
</gene>
<reference evidence="2 3" key="1">
    <citation type="submission" date="2024-02" db="EMBL/GenBank/DDBJ databases">
        <title>Discinaceae phylogenomics.</title>
        <authorList>
            <person name="Dirks A.C."/>
            <person name="James T.Y."/>
        </authorList>
    </citation>
    <scope>NUCLEOTIDE SEQUENCE [LARGE SCALE GENOMIC DNA]</scope>
    <source>
        <strain evidence="2 3">ACD0624</strain>
    </source>
</reference>
<evidence type="ECO:0000313" key="2">
    <source>
        <dbReference type="EMBL" id="KAL0640554.1"/>
    </source>
</evidence>
<keyword evidence="3" id="KW-1185">Reference proteome</keyword>